<evidence type="ECO:0000313" key="3">
    <source>
        <dbReference type="Proteomes" id="UP001176941"/>
    </source>
</evidence>
<accession>A0ABN8ZH43</accession>
<feature type="compositionally biased region" description="Polar residues" evidence="1">
    <location>
        <begin position="42"/>
        <end position="53"/>
    </location>
</feature>
<sequence length="280" mass="29557">MPLTPLTWEAAAFAETGGEYQNYPDKEATPRATSEGRAAARSASTTFPSSSGQFKGAGTRTREKARRRLGARAPQPGRPRRPRRPCSRGCPQAGALPRGRRWAAPAGRAQASRACRLTALPPLASPPAQQKNGQELIAASLAPTVTVSLCHPLRAGTHGALRLEAAVSPFARRSNSTPLVDLAPNPVSGIRFGTGVSPYRKTCSEARIASRLSEARPHGNTHASPALLLTRLVSLRNLRDGSAVISIARLVLGSQASQTQAYPSPGRSLSFRALRVLGPG</sequence>
<dbReference type="Proteomes" id="UP001176941">
    <property type="component" value="Chromosome 31"/>
</dbReference>
<evidence type="ECO:0000256" key="1">
    <source>
        <dbReference type="SAM" id="MobiDB-lite"/>
    </source>
</evidence>
<protein>
    <submittedName>
        <fullName evidence="2">Uncharacterized protein</fullName>
    </submittedName>
</protein>
<feature type="compositionally biased region" description="Low complexity" evidence="1">
    <location>
        <begin position="87"/>
        <end position="104"/>
    </location>
</feature>
<reference evidence="2" key="1">
    <citation type="submission" date="2023-04" db="EMBL/GenBank/DDBJ databases">
        <authorList>
            <consortium name="ELIXIR-Norway"/>
        </authorList>
    </citation>
    <scope>NUCLEOTIDE SEQUENCE [LARGE SCALE GENOMIC DNA]</scope>
</reference>
<feature type="region of interest" description="Disordered" evidence="1">
    <location>
        <begin position="16"/>
        <end position="104"/>
    </location>
</feature>
<keyword evidence="3" id="KW-1185">Reference proteome</keyword>
<proteinExistence type="predicted"/>
<evidence type="ECO:0000313" key="2">
    <source>
        <dbReference type="EMBL" id="CAI9171933.1"/>
    </source>
</evidence>
<name>A0ABN8ZH43_RANTA</name>
<organism evidence="2 3">
    <name type="scientific">Rangifer tarandus platyrhynchus</name>
    <name type="common">Svalbard reindeer</name>
    <dbReference type="NCBI Taxonomy" id="3082113"/>
    <lineage>
        <taxon>Eukaryota</taxon>
        <taxon>Metazoa</taxon>
        <taxon>Chordata</taxon>
        <taxon>Craniata</taxon>
        <taxon>Vertebrata</taxon>
        <taxon>Euteleostomi</taxon>
        <taxon>Mammalia</taxon>
        <taxon>Eutheria</taxon>
        <taxon>Laurasiatheria</taxon>
        <taxon>Artiodactyla</taxon>
        <taxon>Ruminantia</taxon>
        <taxon>Pecora</taxon>
        <taxon>Cervidae</taxon>
        <taxon>Odocoileinae</taxon>
        <taxon>Rangifer</taxon>
    </lineage>
</organism>
<gene>
    <name evidence="2" type="ORF">MRATA1EN1_LOCUS20895</name>
</gene>
<dbReference type="EMBL" id="OX459967">
    <property type="protein sequence ID" value="CAI9171933.1"/>
    <property type="molecule type" value="Genomic_DNA"/>
</dbReference>